<accession>A0A9X9Y8S1</accession>
<name>A0A9X9Y8S1_9BRAD</name>
<sequence length="106" mass="11260">MNPYPRCDRRKTRDHDAVLYARAGAIHDVFSGQFADFTKDGEDNKTLFAKTGKLPIPVLAIGGDHSVGTLMNSGLADVAGAAKNAVITNAGFLPNCLRNCLRSALG</sequence>
<dbReference type="RefSeq" id="WP_228411356.1">
    <property type="nucleotide sequence ID" value="NZ_CP086136.1"/>
</dbReference>
<evidence type="ECO:0000313" key="2">
    <source>
        <dbReference type="Proteomes" id="UP000664702"/>
    </source>
</evidence>
<dbReference type="Proteomes" id="UP000664702">
    <property type="component" value="Chromosome"/>
</dbReference>
<organism evidence="1 2">
    <name type="scientific">Bradyrhizobium barranii subsp. barranii</name>
    <dbReference type="NCBI Taxonomy" id="2823807"/>
    <lineage>
        <taxon>Bacteria</taxon>
        <taxon>Pseudomonadati</taxon>
        <taxon>Pseudomonadota</taxon>
        <taxon>Alphaproteobacteria</taxon>
        <taxon>Hyphomicrobiales</taxon>
        <taxon>Nitrobacteraceae</taxon>
        <taxon>Bradyrhizobium</taxon>
        <taxon>Bradyrhizobium barranii</taxon>
    </lineage>
</organism>
<evidence type="ECO:0000313" key="1">
    <source>
        <dbReference type="EMBL" id="UEM16315.1"/>
    </source>
</evidence>
<gene>
    <name evidence="1" type="ORF">J4G43_020095</name>
</gene>
<dbReference type="EMBL" id="CP086136">
    <property type="protein sequence ID" value="UEM16315.1"/>
    <property type="molecule type" value="Genomic_DNA"/>
</dbReference>
<dbReference type="AlphaFoldDB" id="A0A9X9Y8S1"/>
<reference evidence="1 2" key="1">
    <citation type="journal article" date="2022" name="Int. J. Syst. Evol. Microbiol.">
        <title>Strains of Bradyrhizobium barranii sp. nov. associated with legumes native to Canada are symbionts of soybeans and belong to different subspecies (subsp. barranii subsp. nov. and subsp. apii subsp. nov.) and symbiovars (sv. glycinearum and sv. septentrionale).</title>
        <authorList>
            <person name="Bromfield E.S.P."/>
            <person name="Cloutier S."/>
            <person name="Wasai-Hara S."/>
            <person name="Minamisawa K."/>
        </authorList>
    </citation>
    <scope>NUCLEOTIDE SEQUENCE [LARGE SCALE GENOMIC DNA]</scope>
    <source>
        <strain evidence="1 2">144S4</strain>
    </source>
</reference>
<protein>
    <submittedName>
        <fullName evidence="1">Uncharacterized protein</fullName>
    </submittedName>
</protein>
<proteinExistence type="predicted"/>
<dbReference type="KEGG" id="bban:J4G43_020095"/>